<dbReference type="Pfam" id="PF00107">
    <property type="entry name" value="ADH_zinc_N"/>
    <property type="match status" value="1"/>
</dbReference>
<accession>M3A310</accession>
<dbReference type="SUPFAM" id="SSF51735">
    <property type="entry name" value="NAD(P)-binding Rossmann-fold domains"/>
    <property type="match status" value="1"/>
</dbReference>
<gene>
    <name evidence="2" type="ORF">MYCFIDRAFT_212115</name>
</gene>
<evidence type="ECO:0000313" key="3">
    <source>
        <dbReference type="Proteomes" id="UP000016932"/>
    </source>
</evidence>
<dbReference type="CDD" id="cd08276">
    <property type="entry name" value="MDR7"/>
    <property type="match status" value="1"/>
</dbReference>
<dbReference type="Gene3D" id="3.40.50.720">
    <property type="entry name" value="NAD(P)-binding Rossmann-like Domain"/>
    <property type="match status" value="1"/>
</dbReference>
<reference evidence="2 3" key="1">
    <citation type="journal article" date="2012" name="PLoS Pathog.">
        <title>Diverse lifestyles and strategies of plant pathogenesis encoded in the genomes of eighteen Dothideomycetes fungi.</title>
        <authorList>
            <person name="Ohm R.A."/>
            <person name="Feau N."/>
            <person name="Henrissat B."/>
            <person name="Schoch C.L."/>
            <person name="Horwitz B.A."/>
            <person name="Barry K.W."/>
            <person name="Condon B.J."/>
            <person name="Copeland A.C."/>
            <person name="Dhillon B."/>
            <person name="Glaser F."/>
            <person name="Hesse C.N."/>
            <person name="Kosti I."/>
            <person name="LaButti K."/>
            <person name="Lindquist E.A."/>
            <person name="Lucas S."/>
            <person name="Salamov A.A."/>
            <person name="Bradshaw R.E."/>
            <person name="Ciuffetti L."/>
            <person name="Hamelin R.C."/>
            <person name="Kema G.H.J."/>
            <person name="Lawrence C."/>
            <person name="Scott J.A."/>
            <person name="Spatafora J.W."/>
            <person name="Turgeon B.G."/>
            <person name="de Wit P.J.G.M."/>
            <person name="Zhong S."/>
            <person name="Goodwin S.B."/>
            <person name="Grigoriev I.V."/>
        </authorList>
    </citation>
    <scope>NUCLEOTIDE SEQUENCE [LARGE SCALE GENOMIC DNA]</scope>
    <source>
        <strain evidence="2 3">CIRAD86</strain>
    </source>
</reference>
<dbReference type="PANTHER" id="PTHR45033:SF2">
    <property type="entry name" value="ZINC-TYPE ALCOHOL DEHYDROGENASE-LIKE PROTEIN C1773.06C"/>
    <property type="match status" value="1"/>
</dbReference>
<organism evidence="2 3">
    <name type="scientific">Pseudocercospora fijiensis (strain CIRAD86)</name>
    <name type="common">Black leaf streak disease fungus</name>
    <name type="synonym">Mycosphaerella fijiensis</name>
    <dbReference type="NCBI Taxonomy" id="383855"/>
    <lineage>
        <taxon>Eukaryota</taxon>
        <taxon>Fungi</taxon>
        <taxon>Dikarya</taxon>
        <taxon>Ascomycota</taxon>
        <taxon>Pezizomycotina</taxon>
        <taxon>Dothideomycetes</taxon>
        <taxon>Dothideomycetidae</taxon>
        <taxon>Mycosphaerellales</taxon>
        <taxon>Mycosphaerellaceae</taxon>
        <taxon>Pseudocercospora</taxon>
    </lineage>
</organism>
<dbReference type="HOGENOM" id="CLU_026673_3_4_1"/>
<dbReference type="GeneID" id="19337619"/>
<protein>
    <recommendedName>
        <fullName evidence="1">Enoyl reductase (ER) domain-containing protein</fullName>
    </recommendedName>
</protein>
<keyword evidence="3" id="KW-1185">Reference proteome</keyword>
<dbReference type="InterPro" id="IPR036291">
    <property type="entry name" value="NAD(P)-bd_dom_sf"/>
</dbReference>
<dbReference type="KEGG" id="pfj:MYCFIDRAFT_212115"/>
<proteinExistence type="predicted"/>
<dbReference type="PANTHER" id="PTHR45033">
    <property type="match status" value="1"/>
</dbReference>
<evidence type="ECO:0000259" key="1">
    <source>
        <dbReference type="SMART" id="SM00829"/>
    </source>
</evidence>
<dbReference type="InterPro" id="IPR011032">
    <property type="entry name" value="GroES-like_sf"/>
</dbReference>
<dbReference type="SMART" id="SM00829">
    <property type="entry name" value="PKS_ER"/>
    <property type="match status" value="1"/>
</dbReference>
<dbReference type="EMBL" id="KB446562">
    <property type="protein sequence ID" value="EME79026.1"/>
    <property type="molecule type" value="Genomic_DNA"/>
</dbReference>
<dbReference type="Gene3D" id="3.90.180.10">
    <property type="entry name" value="Medium-chain alcohol dehydrogenases, catalytic domain"/>
    <property type="match status" value="1"/>
</dbReference>
<dbReference type="AlphaFoldDB" id="M3A310"/>
<dbReference type="RefSeq" id="XP_007929858.1">
    <property type="nucleotide sequence ID" value="XM_007931667.1"/>
</dbReference>
<dbReference type="eggNOG" id="KOG1198">
    <property type="taxonomic scope" value="Eukaryota"/>
</dbReference>
<dbReference type="InterPro" id="IPR013149">
    <property type="entry name" value="ADH-like_C"/>
</dbReference>
<evidence type="ECO:0000313" key="2">
    <source>
        <dbReference type="EMBL" id="EME79026.1"/>
    </source>
</evidence>
<dbReference type="InterPro" id="IPR052711">
    <property type="entry name" value="Zinc_ADH-like"/>
</dbReference>
<feature type="domain" description="Enoyl reductase (ER)" evidence="1">
    <location>
        <begin position="4"/>
        <end position="252"/>
    </location>
</feature>
<sequence length="254" mass="27336">MCPHTSDGHMPVLKDIGEGLGQSVDGTLREYGNFHESALVHAPRNLTFEQSATLTCSGLTAWNALFGQKGQDATAGSWILVQGTGGVSVAALQFAASSGANVVATTSNSEKAKLLKDLGAKHVVNYRQHPKWATVARELTPDSRGFDLIVDVGGDSTLPQSLEAIRTDGVIALTGLLGGAVPEPVPMLKALWHTCTVRGILLGSRNQFKEMVKFVEEKNVGPVTDFRAWELGEAKRAYDWLENQKHFSKVVITI</sequence>
<dbReference type="VEuPathDB" id="FungiDB:MYCFIDRAFT_212115"/>
<dbReference type="GO" id="GO:0016491">
    <property type="term" value="F:oxidoreductase activity"/>
    <property type="evidence" value="ECO:0007669"/>
    <property type="project" value="InterPro"/>
</dbReference>
<name>M3A310_PSEFD</name>
<dbReference type="SUPFAM" id="SSF50129">
    <property type="entry name" value="GroES-like"/>
    <property type="match status" value="1"/>
</dbReference>
<dbReference type="InterPro" id="IPR020843">
    <property type="entry name" value="ER"/>
</dbReference>
<dbReference type="Proteomes" id="UP000016932">
    <property type="component" value="Unassembled WGS sequence"/>
</dbReference>
<dbReference type="OrthoDB" id="419889at2759"/>